<name>A0AAW4YNF3_9BACT</name>
<evidence type="ECO:0000313" key="3">
    <source>
        <dbReference type="EMBL" id="MCP9501794.1"/>
    </source>
</evidence>
<feature type="chain" id="PRO_5043295991" evidence="1">
    <location>
        <begin position="25"/>
        <end position="191"/>
    </location>
</feature>
<accession>A0AAW4YNF3</accession>
<feature type="signal peptide" evidence="1">
    <location>
        <begin position="1"/>
        <end position="24"/>
    </location>
</feature>
<reference evidence="3" key="2">
    <citation type="submission" date="2022-07" db="EMBL/GenBank/DDBJ databases">
        <title>Prevotella copri.</title>
        <authorList>
            <person name="Yang C."/>
        </authorList>
    </citation>
    <scope>NUCLEOTIDE SEQUENCE</scope>
    <source>
        <strain evidence="3">HF88</strain>
    </source>
</reference>
<dbReference type="RefSeq" id="WP_228112628.1">
    <property type="nucleotide sequence ID" value="NZ_CAXTHI010000016.1"/>
</dbReference>
<dbReference type="Proteomes" id="UP001206014">
    <property type="component" value="Unassembled WGS sequence"/>
</dbReference>
<proteinExistence type="predicted"/>
<organism evidence="2 4">
    <name type="scientific">Segatella copri</name>
    <dbReference type="NCBI Taxonomy" id="165179"/>
    <lineage>
        <taxon>Bacteria</taxon>
        <taxon>Pseudomonadati</taxon>
        <taxon>Bacteroidota</taxon>
        <taxon>Bacteroidia</taxon>
        <taxon>Bacteroidales</taxon>
        <taxon>Prevotellaceae</taxon>
        <taxon>Segatella</taxon>
    </lineage>
</organism>
<dbReference type="InterPro" id="IPR021958">
    <property type="entry name" value="DUF3575"/>
</dbReference>
<reference evidence="2" key="1">
    <citation type="submission" date="2021-12" db="EMBL/GenBank/DDBJ databases">
        <authorList>
            <person name="Lv X."/>
        </authorList>
    </citation>
    <scope>NUCLEOTIDE SEQUENCE</scope>
    <source>
        <strain evidence="2">HF2106</strain>
    </source>
</reference>
<protein>
    <submittedName>
        <fullName evidence="2">DUF3575 domain-containing protein</fullName>
    </submittedName>
</protein>
<dbReference type="Proteomes" id="UP001200307">
    <property type="component" value="Unassembled WGS sequence"/>
</dbReference>
<dbReference type="AlphaFoldDB" id="A0AAW4YNF3"/>
<comment type="caution">
    <text evidence="2">The sequence shown here is derived from an EMBL/GenBank/DDBJ whole genome shotgun (WGS) entry which is preliminary data.</text>
</comment>
<sequence length="191" mass="21712">MMKQTFIKSAMLLLLILSTATTRAQEVALKTNLLGWASTSANAGIEIGTGKKTTFQLFGTLNPWKFSGDKKMRFWNVMPEYRWYTCQKFGGHFFGIHALGGEYNIKNIDMPFGILPKTLEGRHYEGWYVGGGLTYGYQWLLNKHLNFEGSIGLGYAYSPYKLYGRCEKCLDKDHRNYVGPTKAALSLIYVF</sequence>
<keyword evidence="1" id="KW-0732">Signal</keyword>
<gene>
    <name evidence="2" type="ORF">LYY06_14355</name>
    <name evidence="3" type="ORF">NND11_09565</name>
</gene>
<dbReference type="Pfam" id="PF12099">
    <property type="entry name" value="DUF3575"/>
    <property type="match status" value="1"/>
</dbReference>
<dbReference type="EMBL" id="JANDXR010000010">
    <property type="protein sequence ID" value="MCP9501794.1"/>
    <property type="molecule type" value="Genomic_DNA"/>
</dbReference>
<evidence type="ECO:0000313" key="4">
    <source>
        <dbReference type="Proteomes" id="UP001200307"/>
    </source>
</evidence>
<evidence type="ECO:0000256" key="1">
    <source>
        <dbReference type="SAM" id="SignalP"/>
    </source>
</evidence>
<evidence type="ECO:0000313" key="2">
    <source>
        <dbReference type="EMBL" id="MCE4123405.1"/>
    </source>
</evidence>
<dbReference type="EMBL" id="JAJTVO010000034">
    <property type="protein sequence ID" value="MCE4123405.1"/>
    <property type="molecule type" value="Genomic_DNA"/>
</dbReference>